<dbReference type="Gene3D" id="1.10.10.60">
    <property type="entry name" value="Homeodomain-like"/>
    <property type="match status" value="1"/>
</dbReference>
<evidence type="ECO:0000259" key="3">
    <source>
        <dbReference type="PROSITE" id="PS01124"/>
    </source>
</evidence>
<evidence type="ECO:0000256" key="2">
    <source>
        <dbReference type="ARBA" id="ARBA00023163"/>
    </source>
</evidence>
<dbReference type="InterPro" id="IPR052158">
    <property type="entry name" value="INH-QAR"/>
</dbReference>
<sequence length="334" mass="36515">MNDSDNTITLGFLIFPGFPMSCLTSAIEPLRAANEISGVRAFAWKLVSESGARVESSAAVGFDPDLMLGDVSGLDYLFLLSGPRAMFDTPKPSNGLLRSLGRHGVRIGGVSGGVFPLARSGLLDGHTCSVHWCYEAAFAAEFPNHRVQSDVIIIDRNRLTVSGASAVFDLMLGLIDQRLGEDVMTEVACWFQHPLVRGQGVRQKVPTVHRESTSDMLPPAVKHAVQVFGDHIGDTVHVDDVAQIVGLSPRQLERKFKAATGQSPSHYYRNLRMNAARQLVLYSNDSMSSIALAVGYATTAPMVQRYREAFGTTPQQDRQKINLFRVEKNRSIPS</sequence>
<comment type="caution">
    <text evidence="4">The sequence shown here is derived from an EMBL/GenBank/DDBJ whole genome shotgun (WGS) entry which is preliminary data.</text>
</comment>
<dbReference type="PANTHER" id="PTHR43130">
    <property type="entry name" value="ARAC-FAMILY TRANSCRIPTIONAL REGULATOR"/>
    <property type="match status" value="1"/>
</dbReference>
<name>A0ABU3VGP5_9RHOB</name>
<dbReference type="Gene3D" id="3.40.50.880">
    <property type="match status" value="1"/>
</dbReference>
<dbReference type="PANTHER" id="PTHR43130:SF3">
    <property type="entry name" value="HTH-TYPE TRANSCRIPTIONAL REGULATOR RV1931C"/>
    <property type="match status" value="1"/>
</dbReference>
<dbReference type="InterPro" id="IPR009057">
    <property type="entry name" value="Homeodomain-like_sf"/>
</dbReference>
<dbReference type="SMART" id="SM00342">
    <property type="entry name" value="HTH_ARAC"/>
    <property type="match status" value="1"/>
</dbReference>
<reference evidence="5" key="1">
    <citation type="submission" date="2023-05" db="EMBL/GenBank/DDBJ databases">
        <title>Sedimentitalea sp. nov. JM2-8.</title>
        <authorList>
            <person name="Huang J."/>
        </authorList>
    </citation>
    <scope>NUCLEOTIDE SEQUENCE [LARGE SCALE GENOMIC DNA]</scope>
    <source>
        <strain evidence="5">KHS03</strain>
    </source>
</reference>
<organism evidence="4 5">
    <name type="scientific">Sedimentitalea todarodis</name>
    <dbReference type="NCBI Taxonomy" id="1631240"/>
    <lineage>
        <taxon>Bacteria</taxon>
        <taxon>Pseudomonadati</taxon>
        <taxon>Pseudomonadota</taxon>
        <taxon>Alphaproteobacteria</taxon>
        <taxon>Rhodobacterales</taxon>
        <taxon>Paracoccaceae</taxon>
        <taxon>Sedimentitalea</taxon>
    </lineage>
</organism>
<gene>
    <name evidence="4" type="ORF">QO231_15565</name>
</gene>
<protein>
    <submittedName>
        <fullName evidence="4">GlxA family transcriptional regulator</fullName>
    </submittedName>
</protein>
<dbReference type="SUPFAM" id="SSF46689">
    <property type="entry name" value="Homeodomain-like"/>
    <property type="match status" value="2"/>
</dbReference>
<evidence type="ECO:0000256" key="1">
    <source>
        <dbReference type="ARBA" id="ARBA00023015"/>
    </source>
</evidence>
<evidence type="ECO:0000313" key="5">
    <source>
        <dbReference type="Proteomes" id="UP001255416"/>
    </source>
</evidence>
<dbReference type="Proteomes" id="UP001255416">
    <property type="component" value="Unassembled WGS sequence"/>
</dbReference>
<dbReference type="SUPFAM" id="SSF52317">
    <property type="entry name" value="Class I glutamine amidotransferase-like"/>
    <property type="match status" value="1"/>
</dbReference>
<proteinExistence type="predicted"/>
<evidence type="ECO:0000313" key="4">
    <source>
        <dbReference type="EMBL" id="MDU9005263.1"/>
    </source>
</evidence>
<keyword evidence="5" id="KW-1185">Reference proteome</keyword>
<dbReference type="RefSeq" id="WP_316778293.1">
    <property type="nucleotide sequence ID" value="NZ_JASMWN010000013.1"/>
</dbReference>
<dbReference type="InterPro" id="IPR029062">
    <property type="entry name" value="Class_I_gatase-like"/>
</dbReference>
<keyword evidence="2" id="KW-0804">Transcription</keyword>
<dbReference type="CDD" id="cd03136">
    <property type="entry name" value="GATase1_AraC_ArgR_like"/>
    <property type="match status" value="1"/>
</dbReference>
<dbReference type="EMBL" id="JASMWN010000013">
    <property type="protein sequence ID" value="MDU9005263.1"/>
    <property type="molecule type" value="Genomic_DNA"/>
</dbReference>
<dbReference type="PROSITE" id="PS01124">
    <property type="entry name" value="HTH_ARAC_FAMILY_2"/>
    <property type="match status" value="1"/>
</dbReference>
<accession>A0ABU3VGP5</accession>
<dbReference type="Pfam" id="PF12833">
    <property type="entry name" value="HTH_18"/>
    <property type="match status" value="1"/>
</dbReference>
<feature type="domain" description="HTH araC/xylS-type" evidence="3">
    <location>
        <begin position="222"/>
        <end position="320"/>
    </location>
</feature>
<keyword evidence="1" id="KW-0805">Transcription regulation</keyword>
<dbReference type="InterPro" id="IPR018060">
    <property type="entry name" value="HTH_AraC"/>
</dbReference>